<dbReference type="InterPro" id="IPR027417">
    <property type="entry name" value="P-loop_NTPase"/>
</dbReference>
<feature type="region of interest" description="Disordered" evidence="3">
    <location>
        <begin position="109"/>
        <end position="136"/>
    </location>
</feature>
<name>A0ABN2V1U1_9ACTN</name>
<reference evidence="5 6" key="1">
    <citation type="journal article" date="2019" name="Int. J. Syst. Evol. Microbiol.">
        <title>The Global Catalogue of Microorganisms (GCM) 10K type strain sequencing project: providing services to taxonomists for standard genome sequencing and annotation.</title>
        <authorList>
            <consortium name="The Broad Institute Genomics Platform"/>
            <consortium name="The Broad Institute Genome Sequencing Center for Infectious Disease"/>
            <person name="Wu L."/>
            <person name="Ma J."/>
        </authorList>
    </citation>
    <scope>NUCLEOTIDE SEQUENCE [LARGE SCALE GENOMIC DNA]</scope>
    <source>
        <strain evidence="5 6">JCM 16014</strain>
    </source>
</reference>
<dbReference type="Gene3D" id="1.25.40.10">
    <property type="entry name" value="Tetratricopeptide repeat domain"/>
    <property type="match status" value="1"/>
</dbReference>
<dbReference type="PROSITE" id="PS50043">
    <property type="entry name" value="HTH_LUXR_2"/>
    <property type="match status" value="1"/>
</dbReference>
<comment type="caution">
    <text evidence="5">The sequence shown here is derived from an EMBL/GenBank/DDBJ whole genome shotgun (WGS) entry which is preliminary data.</text>
</comment>
<dbReference type="Gene3D" id="1.10.10.10">
    <property type="entry name" value="Winged helix-like DNA-binding domain superfamily/Winged helix DNA-binding domain"/>
    <property type="match status" value="1"/>
</dbReference>
<feature type="domain" description="HTH luxR-type" evidence="4">
    <location>
        <begin position="911"/>
        <end position="976"/>
    </location>
</feature>
<dbReference type="PROSITE" id="PS00622">
    <property type="entry name" value="HTH_LUXR_1"/>
    <property type="match status" value="1"/>
</dbReference>
<organism evidence="5 6">
    <name type="scientific">Catenulispora yoronensis</name>
    <dbReference type="NCBI Taxonomy" id="450799"/>
    <lineage>
        <taxon>Bacteria</taxon>
        <taxon>Bacillati</taxon>
        <taxon>Actinomycetota</taxon>
        <taxon>Actinomycetes</taxon>
        <taxon>Catenulisporales</taxon>
        <taxon>Catenulisporaceae</taxon>
        <taxon>Catenulispora</taxon>
    </lineage>
</organism>
<dbReference type="SMART" id="SM00421">
    <property type="entry name" value="HTH_LUXR"/>
    <property type="match status" value="1"/>
</dbReference>
<evidence type="ECO:0000313" key="6">
    <source>
        <dbReference type="Proteomes" id="UP001500751"/>
    </source>
</evidence>
<proteinExistence type="predicted"/>
<dbReference type="PANTHER" id="PTHR16305:SF35">
    <property type="entry name" value="TRANSCRIPTIONAL ACTIVATOR DOMAIN"/>
    <property type="match status" value="1"/>
</dbReference>
<dbReference type="SUPFAM" id="SSF52540">
    <property type="entry name" value="P-loop containing nucleoside triphosphate hydrolases"/>
    <property type="match status" value="1"/>
</dbReference>
<evidence type="ECO:0000259" key="4">
    <source>
        <dbReference type="PROSITE" id="PS50043"/>
    </source>
</evidence>
<dbReference type="InterPro" id="IPR000792">
    <property type="entry name" value="Tscrpt_reg_LuxR_C"/>
</dbReference>
<dbReference type="EMBL" id="BAAAQN010000045">
    <property type="protein sequence ID" value="GAA2048303.1"/>
    <property type="molecule type" value="Genomic_DNA"/>
</dbReference>
<keyword evidence="2" id="KW-0067">ATP-binding</keyword>
<dbReference type="SUPFAM" id="SSF48452">
    <property type="entry name" value="TPR-like"/>
    <property type="match status" value="1"/>
</dbReference>
<dbReference type="RefSeq" id="WP_344669253.1">
    <property type="nucleotide sequence ID" value="NZ_BAAAQN010000045.1"/>
</dbReference>
<dbReference type="InterPro" id="IPR011990">
    <property type="entry name" value="TPR-like_helical_dom_sf"/>
</dbReference>
<evidence type="ECO:0000256" key="3">
    <source>
        <dbReference type="SAM" id="MobiDB-lite"/>
    </source>
</evidence>
<evidence type="ECO:0000313" key="5">
    <source>
        <dbReference type="EMBL" id="GAA2048303.1"/>
    </source>
</evidence>
<keyword evidence="6" id="KW-1185">Reference proteome</keyword>
<accession>A0ABN2V1U1</accession>
<sequence>MIEMVEREREIAELTDLLHGARAGRGGVALVCGAVALGKSALLDAFAGLAADTGTLTLTATAAEAENGLSLGVLAQLVLGARVEEEERRFLDTLITHGAKELDAVCAGVSSRRDPESRGAPDPGGGGHPAGFAEPGHAPDRVRLSAVCARVADRFCQRLVAISERVPLVLVVDDAHHADAASLSCLEYLVRRIRHTRIALVLGHGDDIGPTDSTFRLNVLRQPHSRVIELAPLTRTGVAALLRDRLGADLGAGLDAGAVERVAAECFDAGGGNPLLTVGLVADQREAARRTPGEPEPEDAPGAARIGDGYARAVRSCLRRTSPVLLKVARGIAVLDDISGLEHLLCLEPAVASATLRSLERAGLVRQGRFRHPAARAAVLAGLTRDEHARLHAKAADIAHAAGRPNAEIAGHLRAAGRTTTPWAVPVLEDAARAALADGRAVAAIGYLHLARAACDDEDVRLRLTTLLVRAEWRLSPAVPSQYLDELLEALESGGLAVSDATLLTRVLLWHGRTEDTLRVFKRWSGGDLKADPEAAADLHITRAWLRSSFTPLLQHLPEAAPEPPAKPGAHPAATLGTTDLRHRLGASTALDQVLTTGPSHHVFEEAERVLRRSAPSGVGMDALESALLALVYGEQSARAASWCDKLLAAADRHESPSHRARLLALRAEISVRQGDLPAAERHARDGLALIPAANWGVTLGACFASLLTALTDMGRHEDAAELLSRPVPPAMLGSRYGLHYIRARGRHFLATDDPRSALTDFLACGDLMRTWQIDVPGLLPWRTDAAEALLATGAVDQARELLERQLELCDRKTHPRAHGEALRVLAATHELHLRPMLLRTAAEALKEGEDRYLLARALCDLTTAYLQLGETRRAQVIARQALSIAQACQAETVATRLAQDAGLTDPEPPPTPSAAVLSDAERRVADLVVHGLTNREIAKRLYITVSTVEQHLTHTYRKLGVAGRADLAVVGSRNGGVPALT</sequence>
<evidence type="ECO:0000256" key="1">
    <source>
        <dbReference type="ARBA" id="ARBA00022741"/>
    </source>
</evidence>
<dbReference type="InterPro" id="IPR041664">
    <property type="entry name" value="AAA_16"/>
</dbReference>
<dbReference type="InterPro" id="IPR036388">
    <property type="entry name" value="WH-like_DNA-bd_sf"/>
</dbReference>
<evidence type="ECO:0000256" key="2">
    <source>
        <dbReference type="ARBA" id="ARBA00022840"/>
    </source>
</evidence>
<protein>
    <submittedName>
        <fullName evidence="5">LuxR family transcriptional regulator</fullName>
    </submittedName>
</protein>
<dbReference type="InterPro" id="IPR016032">
    <property type="entry name" value="Sig_transdc_resp-reg_C-effctor"/>
</dbReference>
<dbReference type="PANTHER" id="PTHR16305">
    <property type="entry name" value="TESTICULAR SOLUBLE ADENYLYL CYCLASE"/>
    <property type="match status" value="1"/>
</dbReference>
<keyword evidence="1" id="KW-0547">Nucleotide-binding</keyword>
<dbReference type="PRINTS" id="PR00038">
    <property type="entry name" value="HTHLUXR"/>
</dbReference>
<dbReference type="Pfam" id="PF00196">
    <property type="entry name" value="GerE"/>
    <property type="match status" value="1"/>
</dbReference>
<dbReference type="CDD" id="cd06170">
    <property type="entry name" value="LuxR_C_like"/>
    <property type="match status" value="1"/>
</dbReference>
<gene>
    <name evidence="5" type="ORF">GCM10009839_62250</name>
</gene>
<dbReference type="Proteomes" id="UP001500751">
    <property type="component" value="Unassembled WGS sequence"/>
</dbReference>
<feature type="region of interest" description="Disordered" evidence="3">
    <location>
        <begin position="286"/>
        <end position="305"/>
    </location>
</feature>
<dbReference type="SUPFAM" id="SSF46894">
    <property type="entry name" value="C-terminal effector domain of the bipartite response regulators"/>
    <property type="match status" value="1"/>
</dbReference>
<dbReference type="Pfam" id="PF13191">
    <property type="entry name" value="AAA_16"/>
    <property type="match status" value="1"/>
</dbReference>